<name>A0A7J5XXD9_DISMA</name>
<dbReference type="EMBL" id="JAAKFY010000020">
    <property type="protein sequence ID" value="KAF3841227.1"/>
    <property type="molecule type" value="Genomic_DNA"/>
</dbReference>
<dbReference type="AlphaFoldDB" id="A0A7J5XXD9"/>
<keyword evidence="2" id="KW-1185">Reference proteome</keyword>
<evidence type="ECO:0000313" key="1">
    <source>
        <dbReference type="EMBL" id="KAF3841227.1"/>
    </source>
</evidence>
<dbReference type="OrthoDB" id="10595155at2759"/>
<sequence length="300" mass="32007">MREQRQDVGGCTPLEKTEQTFSILFYLHTLNTALHCHVLCTSRYSSRLPPGYTRVVEWVLGRPAELYPAGKCCTDSCWRGPSGSWDHGVLLGHQWDVVRGAALAQGVVHAWRDVERIVKGLTLVPLLGQALVYSGGVAHVVAFAVALGTGGEGKDVEEEQRRPDSNGDAELCGVISRVRHDQRAHLSPPFTVVGGGCRSPACAAGPLTVGLGGIQRGHLGGGGGVVEHVVEVVEMGHQVFPEGHLGSAVVITDTRLQADVQVQLVVWVVLGPGHLLEAVGLGVDELSVLWHWFVGIPANT</sequence>
<evidence type="ECO:0000313" key="2">
    <source>
        <dbReference type="Proteomes" id="UP000518266"/>
    </source>
</evidence>
<accession>A0A7J5XXD9</accession>
<organism evidence="1 2">
    <name type="scientific">Dissostichus mawsoni</name>
    <name type="common">Antarctic cod</name>
    <dbReference type="NCBI Taxonomy" id="36200"/>
    <lineage>
        <taxon>Eukaryota</taxon>
        <taxon>Metazoa</taxon>
        <taxon>Chordata</taxon>
        <taxon>Craniata</taxon>
        <taxon>Vertebrata</taxon>
        <taxon>Euteleostomi</taxon>
        <taxon>Actinopterygii</taxon>
        <taxon>Neopterygii</taxon>
        <taxon>Teleostei</taxon>
        <taxon>Neoteleostei</taxon>
        <taxon>Acanthomorphata</taxon>
        <taxon>Eupercaria</taxon>
        <taxon>Perciformes</taxon>
        <taxon>Notothenioidei</taxon>
        <taxon>Nototheniidae</taxon>
        <taxon>Dissostichus</taxon>
    </lineage>
</organism>
<protein>
    <submittedName>
        <fullName evidence="1">Uncharacterized protein</fullName>
    </submittedName>
</protein>
<reference evidence="1 2" key="1">
    <citation type="submission" date="2020-03" db="EMBL/GenBank/DDBJ databases">
        <title>Dissostichus mawsoni Genome sequencing and assembly.</title>
        <authorList>
            <person name="Park H."/>
        </authorList>
    </citation>
    <scope>NUCLEOTIDE SEQUENCE [LARGE SCALE GENOMIC DNA]</scope>
    <source>
        <strain evidence="1">DM0001</strain>
        <tissue evidence="1">Muscle</tissue>
    </source>
</reference>
<gene>
    <name evidence="1" type="ORF">F7725_007089</name>
</gene>
<proteinExistence type="predicted"/>
<dbReference type="Proteomes" id="UP000518266">
    <property type="component" value="Unassembled WGS sequence"/>
</dbReference>
<comment type="caution">
    <text evidence="1">The sequence shown here is derived from an EMBL/GenBank/DDBJ whole genome shotgun (WGS) entry which is preliminary data.</text>
</comment>